<reference evidence="3 4" key="1">
    <citation type="submission" date="2018-08" db="EMBL/GenBank/DDBJ databases">
        <title>Aphanomyces genome sequencing and annotation.</title>
        <authorList>
            <person name="Minardi D."/>
            <person name="Oidtmann B."/>
            <person name="Van Der Giezen M."/>
            <person name="Studholme D.J."/>
        </authorList>
    </citation>
    <scope>NUCLEOTIDE SEQUENCE [LARGE SCALE GENOMIC DNA]</scope>
    <source>
        <strain evidence="3 4">Yx</strain>
    </source>
</reference>
<evidence type="ECO:0000256" key="1">
    <source>
        <dbReference type="SAM" id="MobiDB-lite"/>
    </source>
</evidence>
<feature type="compositionally biased region" description="Low complexity" evidence="1">
    <location>
        <begin position="392"/>
        <end position="402"/>
    </location>
</feature>
<dbReference type="EMBL" id="QUTA01004561">
    <property type="protein sequence ID" value="RHY19287.1"/>
    <property type="molecule type" value="Genomic_DNA"/>
</dbReference>
<dbReference type="Proteomes" id="UP000266239">
    <property type="component" value="Unassembled WGS sequence"/>
</dbReference>
<proteinExistence type="predicted"/>
<dbReference type="VEuPathDB" id="FungiDB:H257_11438"/>
<evidence type="ECO:0000313" key="4">
    <source>
        <dbReference type="Proteomes" id="UP000266239"/>
    </source>
</evidence>
<feature type="compositionally biased region" description="Polar residues" evidence="1">
    <location>
        <begin position="264"/>
        <end position="277"/>
    </location>
</feature>
<dbReference type="AlphaFoldDB" id="A0A397BF47"/>
<feature type="compositionally biased region" description="Polar residues" evidence="1">
    <location>
        <begin position="53"/>
        <end position="63"/>
    </location>
</feature>
<feature type="transmembrane region" description="Helical" evidence="2">
    <location>
        <begin position="663"/>
        <end position="687"/>
    </location>
</feature>
<protein>
    <recommendedName>
        <fullName evidence="5">PDZ domain-containing protein</fullName>
    </recommendedName>
</protein>
<evidence type="ECO:0000313" key="3">
    <source>
        <dbReference type="EMBL" id="RHY19287.1"/>
    </source>
</evidence>
<feature type="compositionally biased region" description="Basic and acidic residues" evidence="1">
    <location>
        <begin position="520"/>
        <end position="530"/>
    </location>
</feature>
<feature type="compositionally biased region" description="Low complexity" evidence="1">
    <location>
        <begin position="200"/>
        <end position="212"/>
    </location>
</feature>
<feature type="compositionally biased region" description="Low complexity" evidence="1">
    <location>
        <begin position="489"/>
        <end position="500"/>
    </location>
</feature>
<name>A0A397BF47_APHAT</name>
<comment type="caution">
    <text evidence="3">The sequence shown here is derived from an EMBL/GenBank/DDBJ whole genome shotgun (WGS) entry which is preliminary data.</text>
</comment>
<keyword evidence="2" id="KW-0812">Transmembrane</keyword>
<feature type="region of interest" description="Disordered" evidence="1">
    <location>
        <begin position="49"/>
        <end position="556"/>
    </location>
</feature>
<feature type="compositionally biased region" description="Polar residues" evidence="1">
    <location>
        <begin position="70"/>
        <end position="96"/>
    </location>
</feature>
<evidence type="ECO:0008006" key="5">
    <source>
        <dbReference type="Google" id="ProtNLM"/>
    </source>
</evidence>
<sequence>MSTTTSSSGGPLRAPPGLDIPLPSAAGSSFLQPQHRMLDRKDESLRAAFGFLQHSSPAPTTHLEQPPPATASNMFGRSGYQQSNKDLAELNTTSVVVVQKPPSRLHLEDQHDYGTGSNSIGVHRFRNTFLEPPPSDDLGTSSSSHPPPVPVRAGSTPRVTGGGRPYGSEPKERGKDKFHGKRHGSPSSASSFDSDVHAAPSSSTLNSTPSSPMHFVDQRPASSSPHVAAQPQRVVPGQIRIKQRGGDGMSPKKPTAEVPVASGPQRTSSRGAATSTAVPPPHSTRRPLYREKFPKGAPSSDGPPPLATVPKSDRLLVDEPIAAPVLEVEGEGPTAPDESTDGDEMVSQDGRGDDDPSSIPAVANKASNVEDDNVCVGRDDSDEDGSAQDNVSTSADTSPSSSPREERLKTHDDAATPDDLPPLEEDVMTPGPSPIACHDESPNKPEVVASATPPQPQEFHPPSSEDDMPARPPSSSKKRSDKKSRRTTDASSAVSGAAKGSVDKRKGDGSGLKQPSSSHKKQDPHGKNDADGSGAHPTGSPPPQRTPDDDDDDDDLFAPVPRSAWSVAKSAVVSTCVWLVAFSGASTGLPWLLAHWLASTLLSLAFHCGFHVLSFGLKFHRFVVRGLIFNRNIASCFAFLYLFPLLVQYVIPWAPPWAPVCLWYAFLVQLFCTQGSTAMVATFRILLPLVFLVEGVSHHSFLLDLNGAELLLISFILSAVKTGNLYSPVFFLSMSLQVLVVEVFQNQRRHDHKWHRKYLVDIPTFSCRDGSISCDRFPKHLAPPPGYVWSDRWRPCLTGPCDENGWAYAAAFDHLVHAHDTSASARDTFWHSLGKGSGLVPSEPTIDPRLSCLFFQWFRVGVSLVEPPDLARQKCVQVHSMTPLPMHLLPVGATHAAAVKYVSKENLRVHAVLSKGDLLLRVNDVDVSAMPFHDVVSALEAAFEAGSMCFLRFAAASGHIRIHAVTRAARKCNLAPGFRLVGLNGRSVKHLRLLDVECILRQAPRNACVLHFHQTDNDQHRLPPPFVVVHRNVLSVKERALLSPRPRGSATTVFGWGACSATTTTTSASHKWLSLGSRVSALFALSS</sequence>
<gene>
    <name evidence="3" type="ORF">DYB25_000337</name>
</gene>
<feature type="compositionally biased region" description="Basic residues" evidence="1">
    <location>
        <begin position="476"/>
        <end position="485"/>
    </location>
</feature>
<keyword evidence="2" id="KW-0472">Membrane</keyword>
<feature type="transmembrane region" description="Helical" evidence="2">
    <location>
        <begin position="597"/>
        <end position="617"/>
    </location>
</feature>
<feature type="region of interest" description="Disordered" evidence="1">
    <location>
        <begin position="1"/>
        <end position="29"/>
    </location>
</feature>
<feature type="compositionally biased region" description="Basic and acidic residues" evidence="1">
    <location>
        <begin position="403"/>
        <end position="414"/>
    </location>
</feature>
<keyword evidence="2" id="KW-1133">Transmembrane helix</keyword>
<accession>A0A397BF47</accession>
<organism evidence="3 4">
    <name type="scientific">Aphanomyces astaci</name>
    <name type="common">Crayfish plague agent</name>
    <dbReference type="NCBI Taxonomy" id="112090"/>
    <lineage>
        <taxon>Eukaryota</taxon>
        <taxon>Sar</taxon>
        <taxon>Stramenopiles</taxon>
        <taxon>Oomycota</taxon>
        <taxon>Saprolegniomycetes</taxon>
        <taxon>Saprolegniales</taxon>
        <taxon>Verrucalvaceae</taxon>
        <taxon>Aphanomyces</taxon>
    </lineage>
</organism>
<feature type="transmembrane region" description="Helical" evidence="2">
    <location>
        <begin position="629"/>
        <end position="651"/>
    </location>
</feature>
<evidence type="ECO:0000256" key="2">
    <source>
        <dbReference type="SAM" id="Phobius"/>
    </source>
</evidence>